<evidence type="ECO:0000256" key="6">
    <source>
        <dbReference type="ARBA" id="ARBA00023125"/>
    </source>
</evidence>
<keyword evidence="7" id="KW-0539">Nucleus</keyword>
<dbReference type="GO" id="GO:0000978">
    <property type="term" value="F:RNA polymerase II cis-regulatory region sequence-specific DNA binding"/>
    <property type="evidence" value="ECO:0007669"/>
    <property type="project" value="TreeGrafter"/>
</dbReference>
<feature type="compositionally biased region" description="Polar residues" evidence="9">
    <location>
        <begin position="1"/>
        <end position="10"/>
    </location>
</feature>
<keyword evidence="5" id="KW-0862">Zinc</keyword>
<accession>A0A146M7J0</accession>
<feature type="domain" description="C2H2-type" evidence="10">
    <location>
        <begin position="183"/>
        <end position="211"/>
    </location>
</feature>
<evidence type="ECO:0000256" key="8">
    <source>
        <dbReference type="PROSITE-ProRule" id="PRU00042"/>
    </source>
</evidence>
<evidence type="ECO:0000256" key="7">
    <source>
        <dbReference type="ARBA" id="ARBA00023242"/>
    </source>
</evidence>
<evidence type="ECO:0000256" key="2">
    <source>
        <dbReference type="ARBA" id="ARBA00022723"/>
    </source>
</evidence>
<evidence type="ECO:0000256" key="4">
    <source>
        <dbReference type="ARBA" id="ARBA00022771"/>
    </source>
</evidence>
<keyword evidence="4 8" id="KW-0863">Zinc-finger</keyword>
<protein>
    <submittedName>
        <fullName evidence="11">Transcriptional repressor CTCF</fullName>
    </submittedName>
</protein>
<dbReference type="PANTHER" id="PTHR24404">
    <property type="entry name" value="ZINC FINGER PROTEIN"/>
    <property type="match status" value="1"/>
</dbReference>
<dbReference type="SMART" id="SM00355">
    <property type="entry name" value="ZnF_C2H2"/>
    <property type="match status" value="12"/>
</dbReference>
<proteinExistence type="predicted"/>
<dbReference type="AlphaFoldDB" id="A0A146M7J0"/>
<name>A0A146M7J0_LYGHE</name>
<dbReference type="Gene3D" id="3.30.160.60">
    <property type="entry name" value="Classic Zinc Finger"/>
    <property type="match status" value="7"/>
</dbReference>
<dbReference type="EMBL" id="GDHC01002888">
    <property type="protein sequence ID" value="JAQ15741.1"/>
    <property type="molecule type" value="Transcribed_RNA"/>
</dbReference>
<reference evidence="11" key="1">
    <citation type="journal article" date="2016" name="Gigascience">
        <title>De novo construction of an expanded transcriptome assembly for the western tarnished plant bug, Lygus hesperus.</title>
        <authorList>
            <person name="Tassone E.E."/>
            <person name="Geib S.M."/>
            <person name="Hall B."/>
            <person name="Fabrick J.A."/>
            <person name="Brent C.S."/>
            <person name="Hull J.J."/>
        </authorList>
    </citation>
    <scope>NUCLEOTIDE SEQUENCE</scope>
</reference>
<dbReference type="SUPFAM" id="SSF57667">
    <property type="entry name" value="beta-beta-alpha zinc fingers"/>
    <property type="match status" value="6"/>
</dbReference>
<dbReference type="GO" id="GO:0005634">
    <property type="term" value="C:nucleus"/>
    <property type="evidence" value="ECO:0007669"/>
    <property type="project" value="UniProtKB-SubCell"/>
</dbReference>
<feature type="domain" description="C2H2-type" evidence="10">
    <location>
        <begin position="357"/>
        <end position="385"/>
    </location>
</feature>
<dbReference type="GO" id="GO:0008270">
    <property type="term" value="F:zinc ion binding"/>
    <property type="evidence" value="ECO:0007669"/>
    <property type="project" value="UniProtKB-KW"/>
</dbReference>
<evidence type="ECO:0000256" key="3">
    <source>
        <dbReference type="ARBA" id="ARBA00022737"/>
    </source>
</evidence>
<evidence type="ECO:0000256" key="5">
    <source>
        <dbReference type="ARBA" id="ARBA00022833"/>
    </source>
</evidence>
<organism evidence="11">
    <name type="scientific">Lygus hesperus</name>
    <name type="common">Western plant bug</name>
    <dbReference type="NCBI Taxonomy" id="30085"/>
    <lineage>
        <taxon>Eukaryota</taxon>
        <taxon>Metazoa</taxon>
        <taxon>Ecdysozoa</taxon>
        <taxon>Arthropoda</taxon>
        <taxon>Hexapoda</taxon>
        <taxon>Insecta</taxon>
        <taxon>Pterygota</taxon>
        <taxon>Neoptera</taxon>
        <taxon>Paraneoptera</taxon>
        <taxon>Hemiptera</taxon>
        <taxon>Heteroptera</taxon>
        <taxon>Panheteroptera</taxon>
        <taxon>Cimicomorpha</taxon>
        <taxon>Miridae</taxon>
        <taxon>Mirini</taxon>
        <taxon>Lygus</taxon>
    </lineage>
</organism>
<evidence type="ECO:0000256" key="1">
    <source>
        <dbReference type="ARBA" id="ARBA00004123"/>
    </source>
</evidence>
<dbReference type="InterPro" id="IPR036236">
    <property type="entry name" value="Znf_C2H2_sf"/>
</dbReference>
<dbReference type="GO" id="GO:0003700">
    <property type="term" value="F:DNA-binding transcription factor activity"/>
    <property type="evidence" value="ECO:0007669"/>
    <property type="project" value="TreeGrafter"/>
</dbReference>
<gene>
    <name evidence="11" type="primary">CTCF_3</name>
    <name evidence="11" type="ORF">g.59277</name>
</gene>
<feature type="domain" description="C2H2-type" evidence="10">
    <location>
        <begin position="386"/>
        <end position="413"/>
    </location>
</feature>
<dbReference type="PROSITE" id="PS00028">
    <property type="entry name" value="ZINC_FINGER_C2H2_1"/>
    <property type="match status" value="3"/>
</dbReference>
<evidence type="ECO:0000259" key="10">
    <source>
        <dbReference type="PROSITE" id="PS50157"/>
    </source>
</evidence>
<feature type="domain" description="C2H2-type" evidence="10">
    <location>
        <begin position="300"/>
        <end position="327"/>
    </location>
</feature>
<sequence length="474" mass="55467">MIQRQRSGQDSAGVARGRKSDAGSKLHQVQHGSSVVTFKLVGNSKPTITTSSNTIYYGKRTNENTPSSVNDGAPPIKKSNFRFKIITLPAVKQEPVDNDNVICMSYPTKVKVKEEEDTFKGLLSNIFYCHHCNYSTVQKNKLRTHAQRHLPPSFFCKHCPYKTYCKSLFKSHSLKHSKRDKPFACDLCDYKCSWKHNLKDHVIFVHSDDRPYTCPLCPFKAKVARLVKEHFKRHTGLRDVKCPHEGCSYTAYSKYAMNQHFINRHSDEKRFACPVCDFRAKHKARIDEHYRYKHERILKYSCPHCDHRSAIKSNMTTHIKSHNKYKRFQCNLCEGWFRSSGTLKNHFTNVHENARAYRCFHCDFRANQLPGLRVHVEEIHLKLKPFQCQLCEYRAYRRTAVRRHMQGHGPDRPRPFACSKCDSKFHEKRGLEHHMAVHTDAKPYKCSKCDYRGKTMVHLNTHRREVHQTSNRNK</sequence>
<comment type="subcellular location">
    <subcellularLocation>
        <location evidence="1">Nucleus</location>
    </subcellularLocation>
</comment>
<dbReference type="InterPro" id="IPR013087">
    <property type="entry name" value="Znf_C2H2_type"/>
</dbReference>
<keyword evidence="3" id="KW-0677">Repeat</keyword>
<dbReference type="GO" id="GO:0006357">
    <property type="term" value="P:regulation of transcription by RNA polymerase II"/>
    <property type="evidence" value="ECO:0007669"/>
    <property type="project" value="TreeGrafter"/>
</dbReference>
<feature type="domain" description="C2H2-type" evidence="10">
    <location>
        <begin position="444"/>
        <end position="472"/>
    </location>
</feature>
<evidence type="ECO:0000313" key="11">
    <source>
        <dbReference type="EMBL" id="JAQ15741.1"/>
    </source>
</evidence>
<keyword evidence="2" id="KW-0479">Metal-binding</keyword>
<evidence type="ECO:0000256" key="9">
    <source>
        <dbReference type="SAM" id="MobiDB-lite"/>
    </source>
</evidence>
<feature type="domain" description="C2H2-type" evidence="10">
    <location>
        <begin position="416"/>
        <end position="443"/>
    </location>
</feature>
<keyword evidence="6" id="KW-0238">DNA-binding</keyword>
<dbReference type="PANTHER" id="PTHR24404:SF114">
    <property type="entry name" value="KLUMPFUSS, ISOFORM B-RELATED"/>
    <property type="match status" value="1"/>
</dbReference>
<dbReference type="PROSITE" id="PS50157">
    <property type="entry name" value="ZINC_FINGER_C2H2_2"/>
    <property type="match status" value="7"/>
</dbReference>
<feature type="region of interest" description="Disordered" evidence="9">
    <location>
        <begin position="1"/>
        <end position="28"/>
    </location>
</feature>
<dbReference type="InterPro" id="IPR050589">
    <property type="entry name" value="Ikaros_C2H2-ZF"/>
</dbReference>
<feature type="domain" description="C2H2-type" evidence="10">
    <location>
        <begin position="328"/>
        <end position="356"/>
    </location>
</feature>